<dbReference type="Proteomes" id="UP000035034">
    <property type="component" value="Unassembled WGS sequence"/>
</dbReference>
<sequence>MVGRDPHESGRAATTLELFFDLVFVVAFSVAGVEVAHALAEGHFFVAVAGFVFSTFAAIWAWINFSWFASAFDTDDWFFRVTTLCQMIGVAVVALGIPAVFASLEERDHLDNRVLVLGYVIMRVAMSIQWLRAAQASERYRGACLTYAVAIWIAQIGWIAVAITDLPFVQAALASLVLFFVELSGPVIAENSKSGPTPWHAHHIAERYGLLTIITLGEGIVGTVAALQAVIGVEGWTFDTAILGLTGMTIPFAMWWMYFVVPTGEALHLRRRKCLVWGYGHIIIFMAAAAVGAGLHVAALYIEHEAHIGAGVVAATVAIPLGIFCIGILAIYDYLLDFDAVTLLLGGGALVFLVGSVILAAVGVSIVVALVVAACAPIFIVIVDEMGGGARRHTALERLAARADPADEALQ</sequence>
<accession>H0R0Y6</accession>
<keyword evidence="1" id="KW-0812">Transmembrane</keyword>
<dbReference type="OrthoDB" id="7698234at2"/>
<organism evidence="2 3">
    <name type="scientific">Gordonia effusa NBRC 100432</name>
    <dbReference type="NCBI Taxonomy" id="1077974"/>
    <lineage>
        <taxon>Bacteria</taxon>
        <taxon>Bacillati</taxon>
        <taxon>Actinomycetota</taxon>
        <taxon>Actinomycetes</taxon>
        <taxon>Mycobacteriales</taxon>
        <taxon>Gordoniaceae</taxon>
        <taxon>Gordonia</taxon>
    </lineage>
</organism>
<keyword evidence="3" id="KW-1185">Reference proteome</keyword>
<keyword evidence="1" id="KW-0472">Membrane</keyword>
<feature type="transmembrane region" description="Helical" evidence="1">
    <location>
        <begin position="77"/>
        <end position="102"/>
    </location>
</feature>
<feature type="transmembrane region" description="Helical" evidence="1">
    <location>
        <begin position="338"/>
        <end position="358"/>
    </location>
</feature>
<gene>
    <name evidence="2" type="ORF">GOEFS_063_00110</name>
</gene>
<dbReference type="eggNOG" id="COG4292">
    <property type="taxonomic scope" value="Bacteria"/>
</dbReference>
<feature type="transmembrane region" description="Helical" evidence="1">
    <location>
        <begin position="364"/>
        <end position="383"/>
    </location>
</feature>
<dbReference type="EMBL" id="BAEH01000063">
    <property type="protein sequence ID" value="GAB18737.1"/>
    <property type="molecule type" value="Genomic_DNA"/>
</dbReference>
<feature type="transmembrane region" description="Helical" evidence="1">
    <location>
        <begin position="143"/>
        <end position="163"/>
    </location>
</feature>
<evidence type="ECO:0008006" key="4">
    <source>
        <dbReference type="Google" id="ProtNLM"/>
    </source>
</evidence>
<dbReference type="InterPro" id="IPR010640">
    <property type="entry name" value="Low_temperature_requirement_A"/>
</dbReference>
<evidence type="ECO:0000256" key="1">
    <source>
        <dbReference type="SAM" id="Phobius"/>
    </source>
</evidence>
<feature type="transmembrane region" description="Helical" evidence="1">
    <location>
        <begin position="308"/>
        <end position="331"/>
    </location>
</feature>
<dbReference type="AlphaFoldDB" id="H0R0Y6"/>
<feature type="transmembrane region" description="Helical" evidence="1">
    <location>
        <begin position="169"/>
        <end position="189"/>
    </location>
</feature>
<feature type="transmembrane region" description="Helical" evidence="1">
    <location>
        <begin position="114"/>
        <end position="131"/>
    </location>
</feature>
<feature type="transmembrane region" description="Helical" evidence="1">
    <location>
        <begin position="44"/>
        <end position="65"/>
    </location>
</feature>
<protein>
    <recommendedName>
        <fullName evidence="4">Low temperature requirement protein A</fullName>
    </recommendedName>
</protein>
<name>H0R0Y6_9ACTN</name>
<feature type="transmembrane region" description="Helical" evidence="1">
    <location>
        <begin position="242"/>
        <end position="261"/>
    </location>
</feature>
<proteinExistence type="predicted"/>
<comment type="caution">
    <text evidence="2">The sequence shown here is derived from an EMBL/GenBank/DDBJ whole genome shotgun (WGS) entry which is preliminary data.</text>
</comment>
<dbReference type="STRING" id="1077974.GOEFS_063_00110"/>
<dbReference type="PANTHER" id="PTHR36840">
    <property type="entry name" value="BLL5714 PROTEIN"/>
    <property type="match status" value="1"/>
</dbReference>
<keyword evidence="1" id="KW-1133">Transmembrane helix</keyword>
<feature type="transmembrane region" description="Helical" evidence="1">
    <location>
        <begin position="210"/>
        <end position="230"/>
    </location>
</feature>
<evidence type="ECO:0000313" key="3">
    <source>
        <dbReference type="Proteomes" id="UP000035034"/>
    </source>
</evidence>
<dbReference type="Pfam" id="PF06772">
    <property type="entry name" value="LtrA"/>
    <property type="match status" value="1"/>
</dbReference>
<feature type="transmembrane region" description="Helical" evidence="1">
    <location>
        <begin position="12"/>
        <end position="32"/>
    </location>
</feature>
<dbReference type="PANTHER" id="PTHR36840:SF1">
    <property type="entry name" value="BLL5714 PROTEIN"/>
    <property type="match status" value="1"/>
</dbReference>
<feature type="transmembrane region" description="Helical" evidence="1">
    <location>
        <begin position="282"/>
        <end position="302"/>
    </location>
</feature>
<evidence type="ECO:0000313" key="2">
    <source>
        <dbReference type="EMBL" id="GAB18737.1"/>
    </source>
</evidence>
<dbReference type="RefSeq" id="WP_007318073.1">
    <property type="nucleotide sequence ID" value="NZ_BAEH01000063.1"/>
</dbReference>
<reference evidence="2 3" key="1">
    <citation type="submission" date="2011-12" db="EMBL/GenBank/DDBJ databases">
        <title>Whole genome shotgun sequence of Gordonia effusa NBRC 100432.</title>
        <authorList>
            <person name="Yoshida I."/>
            <person name="Takarada H."/>
            <person name="Hosoyama A."/>
            <person name="Tsuchikane K."/>
            <person name="Katsumata H."/>
            <person name="Yamazaki S."/>
            <person name="Fujita N."/>
        </authorList>
    </citation>
    <scope>NUCLEOTIDE SEQUENCE [LARGE SCALE GENOMIC DNA]</scope>
    <source>
        <strain evidence="2 3">NBRC 100432</strain>
    </source>
</reference>